<feature type="region of interest" description="Disordered" evidence="2">
    <location>
        <begin position="327"/>
        <end position="347"/>
    </location>
</feature>
<dbReference type="InterPro" id="IPR026854">
    <property type="entry name" value="VPS13_N"/>
</dbReference>
<feature type="compositionally biased region" description="Polar residues" evidence="2">
    <location>
        <begin position="336"/>
        <end position="347"/>
    </location>
</feature>
<keyword evidence="5" id="KW-1185">Reference proteome</keyword>
<feature type="domain" description="Chorein N-terminal" evidence="3">
    <location>
        <begin position="9"/>
        <end position="224"/>
    </location>
</feature>
<reference evidence="4 5" key="1">
    <citation type="journal article" date="2014" name="Genome Biol. Evol.">
        <title>The secreted proteins of Achlya hypogyna and Thraustotheca clavata identify the ancestral oomycete secretome and reveal gene acquisitions by horizontal gene transfer.</title>
        <authorList>
            <person name="Misner I."/>
            <person name="Blouin N."/>
            <person name="Leonard G."/>
            <person name="Richards T.A."/>
            <person name="Lane C.E."/>
        </authorList>
    </citation>
    <scope>NUCLEOTIDE SEQUENCE [LARGE SCALE GENOMIC DNA]</scope>
    <source>
        <strain evidence="4 5">ATCC 48635</strain>
    </source>
</reference>
<sequence>MLDILSSPLKGYIAQTLQFYLSKYLKDIHLEGFGFFGNDLVLNDLEVKRHVLQSALDLPPTFDFSRGFIRELRIHIPWTQILSQPIEIKLYTVELILTAKDDSAPVRPRRNSVASEGSCTTMTTQISKTTDATTSGDQPMEPPKSTWLQWTLSKILANISIQINNLVLKYEEDDIVLSLTLGLLDLYSVGDMATWVRGFAEPKGDSKAIAKCIDAKDVSVFLDRYTSDRVAFDIDSDLIHRQVIGYEVPVLRRTTISLRCLYSLEQAPYEPAVPRYSPHTHSSLFEGTALDGADLLVLDVYVGELGVSLSDRQVQMLIALAAPKAAPPSPRRLVRASSSPQMVSDASPNDAVPPVALVLPLPATAAPATSWTSWVYGAIVGADDAADELEKELLASLEHPPPAAPPSPLECSITIADEPPAPPVALVTVRVSVQRASLTLRCHPAATAPSPAKGPSADGGGVEYVPVANVGLVPVDLSQHTKTKVSKAATVIGVVEIAGGLVRFVTDTMSQDVIVEVQNVWWHQPTTLVSPTLLRAGATTTVDAVEHPNTAESFFSDALAAPGWNIFRATDAVPVATACVCADSTASITAIEAYWDRALIRLHDCVDSHGNAHVLRLVDTVVAMLQKELRVIVSAPRLRREVQAIAQAFVQLYALDLTVLDNLERYFLPPVRTWTAVALGHNCVARRPPSRSAVRLRYLATPEVVSTDVALGPVNVELSLEALATYVRFVDCLDMEPLLAQPPVAAPATPTAMTMLHAASVSVTCTFDDDHTLHATATDVAVSVVGDHETKCAVGGLSAQLDGDNVLIIDQLAIDWRAATTGIIHTAGEAFLDAATARLSVPHVELVLGRLLPPLCDLLHIDYTPPVVRNAVDCQDVFAVDVRGVVAQSSLVLSEDGATASVRGHLHVGASTALRGNSVCWSTVGAKPWLQLHVSTEASTSTLVEWLPEAAAMVGIPVAVATAAPVITAYVQLDVAPVEVYWRHALALCATEVAFAADTRPTKTAVGPPPTSTIPAWTLELRVGVASSTMHLSRHLMLSTPSVRIQTDVGAVNAAHQRRTASGRCRLTVEVSPWSVLSLETSLMACDAMSAVVALEAASSVALTPIIVVAVDATVLLRGITVTLSPLQVALLAAVPTLPPTPANAKPAPLPTSAGQPVTWSAKCGVQLAHATCVLDGTDVLTTGKLVELFLAVQIGTSSPVKNPSVPSPAAYLDAQLQLHDATCVQVQEEEVLPPSHSLGAFDKILAAATRDVVAGILLCLDEADIRAFATAVRHDLSPTADTTIALWTETMQLVKACCDLSMHRRRHCMKTPIVCTSVLLREMPVDEPWVTLFARNYNANTGELFPWALLGSIDAVDVIVTPPTLALVVRLAQGLGELFPSLPTHSGTSSPPPPLTPMALPLVSLRAGTVRVLVPVESAEHTARLIVFSSDASTIESTPHLDIVVDGLSHPPFRALGHRQRAPSSSLQVAPKSKTTLRSGALYIAFADYDTIGTSARSPYEAAATAIGSTPVALVKVEYIVPPWFVAVEIAETAAGVKADVHITKVTVQLDDDSVNVLVRQAATLGQTLPQSSTSVVDELVKEDGAAVVGVSCQLDGWDLRLQSQDDVVLVRVGPAMFRNGDDGHLSVKNVVVGLRAAGGNDEELVFGPLCDPYDWQLAAEKYSEKLLLATWGVRDRSLTGLVEVQGVQLHLSHRFVQALLRSSAAFEAFPTPVPTPPSSPWTATRAYSSTLKLPSIGAVDHISVKLLWAPSQFGAIAEGGRNSVVVRTGALFASLHSRVSSSDEVIVASWPESPLYEWLPLKLLDFVVTWQSLGVVVLGDTVPVTVPLSAHLGRATNWQRHLGRLADAPALVGDVDVRCTGDAKLILRAISGTLLETQVWPIEAHIEANAVHVSLSPATLVVLDKWSSSWATLSAQSEDSVATPCHPSPTADLENEISTSDFTELALRLEPKTLHPRAGELIRCDAVMTNIAFEGPVLPPTVIPMSSPRTDDRASIDEAAFALDDILDELQSPWAASSGECLCLRWRYPIPRQLRRIVATPLPAEQAPAKWPKIYDRLCDVQCEVRCYDAMTGAFVALGIVHVPWARPASLLPRADSAPSFASALAQWIVDVDDPFAPTLHASEAWQRSFDEREYALPPATPATQWELRWRLPVGDPAMAATFGVVSTLLCDALHVRSVAAIDVVPLVHVALTLPEAKVSWQEGTDVPHEMLHVAVADASVRLRRFVVVDKLSCVVAGAVRCDLHNLTTLASTSLLQPWPLRAVWESSPATLSVVAGPLQLQLTQYALVFLTDLSQRLLVPPPPTPELRHVRISVENLTDHVLLFRQVGTREVREVAGLATVAYSWHSFQAPLQLQWTRALAQGWSSGCPVGAPFGVWYQSFKAGAVWVDVALRGVQTIVSLRGDIVVYNHSEQRLQYRVNSEAPVTLGESPQSHFLDRQTLQLSLRCDAGHPWSLSQPVASAAVPFAPVAATSAVEPPATLMALQQLGDMPPVLVWLSIKRAEAIVMKEASVHRVRRWSWLEVHLWPTMRLENRLSTPVVLRLRNQATGVTRNEDVAPGDERELLHYNPQQAHTMEWAPDAALALPAFATPDGDELAAFPSATGLRLDARLRGTMRLTRTAASPVRRVTFTPTLLVKNELPYAVIVSGTDFRAIVAPESEVHVALDVFTLGLEYPPGTTLWTGQACQWQPSLEAASVVWALPAASGVCFHAIAHHAFAADDQRRITLRCRYRVDNRSRFALQVLPTSLLSAKTSAVEPLVVAPADRAWPLATVQGRASTLHSGLKWIRTRLSRGNSIADDGPDKLLQPSADAPTTTCTLSVAIAASGYAWSQRPVELRPCVGQRLALLHSDATQSDLMLTYAVVAIDDAVVITIYEDEYPPVTLQNHLSRSIVVALTHSSSGVTVGAQDTVGYDWQLQDPAFRAVPPASVFDAPPSPTVAPHARFRVRVAADDWSNPIWLVEGIQFAKTPSLVLLVTMYQRCNVWMVHVECLDGGGVIKSTTRKIRRAPLLPMRLRVSVEQVVVRCYDDRLLTDGGYHEVARIDARGLRLAMLQSPNVSAALVPEVHRHRAALGYLEHVRSFATTLVSVDSLEAVHFFPDIALPRVLSCGQGTAPSVVSESELLTASIDQLVRGQALTLRVVTADSDDAAYSHIDAIHLAIAPVTVQVQDALVLRLQEWLTPLFEMVPVALLAPPSPLDVEIALATRPRRYIGRIVLFPVSLTITARFLYGLDRTPLSLSGVDVDHVSAFDDQLAKDLAANYVADALVRSPMVIMSLNVLGNPAGFVRDVSAGVQDLVRLPLLAIAEQGYSPVSITKGVVQGAVSFATHTSVAALSSVSGVAHAISRSMDHISAPTGDKSSAPPPNFTAGLASGFQSLGQSVVGAATGVVTTPLGVLRDNQEQGKRTGLAAGVVGVGRGLVGIVAQPMSGVASLVSMTTDGLLVDMGVGGCNDAAIPTRLPLTRNEPLFVRWKLVGVAGPGPIAFASALYVVDEHLEPLERPPAETLAWLLPEDSGRVAVAVQFVVSTTHVYIIDAARETRLETLALSGVAAVEQSLTMPTKLDVGVGVSAMQLAWFRFRLAMSDRRTLATAIARFKKW</sequence>
<dbReference type="InterPro" id="IPR039782">
    <property type="entry name" value="VPS13B"/>
</dbReference>
<dbReference type="Proteomes" id="UP000243579">
    <property type="component" value="Unassembled WGS sequence"/>
</dbReference>
<keyword evidence="1" id="KW-0813">Transport</keyword>
<evidence type="ECO:0000256" key="2">
    <source>
        <dbReference type="SAM" id="MobiDB-lite"/>
    </source>
</evidence>
<dbReference type="OrthoDB" id="445152at2759"/>
<evidence type="ECO:0000256" key="1">
    <source>
        <dbReference type="ARBA" id="ARBA00022448"/>
    </source>
</evidence>
<accession>A0A1V9YFQ8</accession>
<proteinExistence type="predicted"/>
<dbReference type="EMBL" id="JNBR01001851">
    <property type="protein sequence ID" value="OQR84540.1"/>
    <property type="molecule type" value="Genomic_DNA"/>
</dbReference>
<comment type="caution">
    <text evidence="4">The sequence shown here is derived from an EMBL/GenBank/DDBJ whole genome shotgun (WGS) entry which is preliminary data.</text>
</comment>
<evidence type="ECO:0000313" key="4">
    <source>
        <dbReference type="EMBL" id="OQR84540.1"/>
    </source>
</evidence>
<dbReference type="PANTHER" id="PTHR12517">
    <property type="entry name" value="VACUOLAR PROTEIN SORTING-ASSOCIATED PROTEIN 13B"/>
    <property type="match status" value="1"/>
</dbReference>
<gene>
    <name evidence="4" type="ORF">ACHHYP_13263</name>
</gene>
<dbReference type="Pfam" id="PF12624">
    <property type="entry name" value="VPS13_N"/>
    <property type="match status" value="1"/>
</dbReference>
<protein>
    <recommendedName>
        <fullName evidence="3">Chorein N-terminal domain-containing protein</fullName>
    </recommendedName>
</protein>
<name>A0A1V9YFQ8_ACHHY</name>
<dbReference type="PANTHER" id="PTHR12517:SF0">
    <property type="entry name" value="INTERMEMBRANE LIPID TRANSFER PROTEIN VPS13B"/>
    <property type="match status" value="1"/>
</dbReference>
<organism evidence="4 5">
    <name type="scientific">Achlya hypogyna</name>
    <name type="common">Oomycete</name>
    <name type="synonym">Protoachlya hypogyna</name>
    <dbReference type="NCBI Taxonomy" id="1202772"/>
    <lineage>
        <taxon>Eukaryota</taxon>
        <taxon>Sar</taxon>
        <taxon>Stramenopiles</taxon>
        <taxon>Oomycota</taxon>
        <taxon>Saprolegniomycetes</taxon>
        <taxon>Saprolegniales</taxon>
        <taxon>Achlyaceae</taxon>
        <taxon>Achlya</taxon>
    </lineage>
</organism>
<evidence type="ECO:0000313" key="5">
    <source>
        <dbReference type="Proteomes" id="UP000243579"/>
    </source>
</evidence>
<evidence type="ECO:0000259" key="3">
    <source>
        <dbReference type="Pfam" id="PF12624"/>
    </source>
</evidence>